<dbReference type="EMBL" id="CP019082">
    <property type="protein sequence ID" value="APW63981.1"/>
    <property type="molecule type" value="Genomic_DNA"/>
</dbReference>
<evidence type="ECO:0008006" key="4">
    <source>
        <dbReference type="Google" id="ProtNLM"/>
    </source>
</evidence>
<dbReference type="InterPro" id="IPR008972">
    <property type="entry name" value="Cupredoxin"/>
</dbReference>
<dbReference type="SUPFAM" id="SSF49464">
    <property type="entry name" value="Carboxypeptidase regulatory domain-like"/>
    <property type="match status" value="1"/>
</dbReference>
<dbReference type="Proteomes" id="UP000186309">
    <property type="component" value="Chromosome"/>
</dbReference>
<dbReference type="KEGG" id="pbor:BSF38_05569"/>
<feature type="compositionally biased region" description="Low complexity" evidence="1">
    <location>
        <begin position="45"/>
        <end position="79"/>
    </location>
</feature>
<dbReference type="AlphaFoldDB" id="A0A1U7CYI3"/>
<dbReference type="SUPFAM" id="SSF49503">
    <property type="entry name" value="Cupredoxins"/>
    <property type="match status" value="1"/>
</dbReference>
<gene>
    <name evidence="2" type="ORF">BSF38_05569</name>
</gene>
<name>A0A1U7CYI3_9BACT</name>
<feature type="region of interest" description="Disordered" evidence="1">
    <location>
        <begin position="38"/>
        <end position="80"/>
    </location>
</feature>
<sequence length="313" mass="32390">MRNSWMRKPTRLGLSFTGVLCMGMWGCGGSTEVGDAVVVPPPGSGTPAASTASHAAPTAAPGAGSTAAAPAATPDASPVKAEGWGTLKGQIVLSGDAPAAKTLVEPGKAAKDPEVCAVGAPILSQRLVVDAGTKGVKNVLVYIPKPTAVNPEAKKTASEAKVIFDQTKCIFEPHVLVALADVPITLKSSDTVNHNVNIKLKNSPGNKLLGPGASDTVTTSGAERTPGMVTCDIHPWMQAWWMILDSPYFAVTDDKGNFEIKNVPAGTQKVVVWQEALTGNGFVTSPAGEDVNVKPNDTTAKNYTIDVAKLRAE</sequence>
<accession>A0A1U7CYI3</accession>
<keyword evidence="3" id="KW-1185">Reference proteome</keyword>
<reference evidence="3" key="1">
    <citation type="submission" date="2016-12" db="EMBL/GenBank/DDBJ databases">
        <title>Comparative genomics of four Isosphaeraceae planctomycetes: a common pool of plasmids and glycoside hydrolase genes.</title>
        <authorList>
            <person name="Ivanova A."/>
        </authorList>
    </citation>
    <scope>NUCLEOTIDE SEQUENCE [LARGE SCALE GENOMIC DNA]</scope>
    <source>
        <strain evidence="3">PX4</strain>
    </source>
</reference>
<evidence type="ECO:0000313" key="3">
    <source>
        <dbReference type="Proteomes" id="UP000186309"/>
    </source>
</evidence>
<dbReference type="Gene3D" id="2.60.40.420">
    <property type="entry name" value="Cupredoxins - blue copper proteins"/>
    <property type="match status" value="1"/>
</dbReference>
<evidence type="ECO:0000313" key="2">
    <source>
        <dbReference type="EMBL" id="APW63981.1"/>
    </source>
</evidence>
<proteinExistence type="predicted"/>
<evidence type="ECO:0000256" key="1">
    <source>
        <dbReference type="SAM" id="MobiDB-lite"/>
    </source>
</evidence>
<dbReference type="InterPro" id="IPR008969">
    <property type="entry name" value="CarboxyPept-like_regulatory"/>
</dbReference>
<protein>
    <recommendedName>
        <fullName evidence="4">Rhamnogalacturonan lyase domain-containing protein</fullName>
    </recommendedName>
</protein>
<dbReference type="STRING" id="1387353.BSF38_05569"/>
<organism evidence="2 3">
    <name type="scientific">Paludisphaera borealis</name>
    <dbReference type="NCBI Taxonomy" id="1387353"/>
    <lineage>
        <taxon>Bacteria</taxon>
        <taxon>Pseudomonadati</taxon>
        <taxon>Planctomycetota</taxon>
        <taxon>Planctomycetia</taxon>
        <taxon>Isosphaerales</taxon>
        <taxon>Isosphaeraceae</taxon>
        <taxon>Paludisphaera</taxon>
    </lineage>
</organism>